<proteinExistence type="predicted"/>
<gene>
    <name evidence="2" type="ORF">CC86DRAFT_367874</name>
</gene>
<evidence type="ECO:0000313" key="2">
    <source>
        <dbReference type="EMBL" id="KAF2829989.1"/>
    </source>
</evidence>
<name>A0A6A7ABA4_9PLEO</name>
<keyword evidence="1" id="KW-0175">Coiled coil</keyword>
<evidence type="ECO:0000256" key="1">
    <source>
        <dbReference type="SAM" id="Coils"/>
    </source>
</evidence>
<accession>A0A6A7ABA4</accession>
<keyword evidence="3" id="KW-1185">Reference proteome</keyword>
<dbReference type="AlphaFoldDB" id="A0A6A7ABA4"/>
<sequence>MDGAQSPKGKAVRVAQADQDQINRLHTQVLEQRNRLKRAREQVAEDEEALQVVSRRKNVMELQLHHQKYSIRSLET</sequence>
<protein>
    <submittedName>
        <fullName evidence="2">Uncharacterized protein</fullName>
    </submittedName>
</protein>
<reference evidence="2" key="1">
    <citation type="journal article" date="2020" name="Stud. Mycol.">
        <title>101 Dothideomycetes genomes: a test case for predicting lifestyles and emergence of pathogens.</title>
        <authorList>
            <person name="Haridas S."/>
            <person name="Albert R."/>
            <person name="Binder M."/>
            <person name="Bloem J."/>
            <person name="Labutti K."/>
            <person name="Salamov A."/>
            <person name="Andreopoulos B."/>
            <person name="Baker S."/>
            <person name="Barry K."/>
            <person name="Bills G."/>
            <person name="Bluhm B."/>
            <person name="Cannon C."/>
            <person name="Castanera R."/>
            <person name="Culley D."/>
            <person name="Daum C."/>
            <person name="Ezra D."/>
            <person name="Gonzalez J."/>
            <person name="Henrissat B."/>
            <person name="Kuo A."/>
            <person name="Liang C."/>
            <person name="Lipzen A."/>
            <person name="Lutzoni F."/>
            <person name="Magnuson J."/>
            <person name="Mondo S."/>
            <person name="Nolan M."/>
            <person name="Ohm R."/>
            <person name="Pangilinan J."/>
            <person name="Park H.-J."/>
            <person name="Ramirez L."/>
            <person name="Alfaro M."/>
            <person name="Sun H."/>
            <person name="Tritt A."/>
            <person name="Yoshinaga Y."/>
            <person name="Zwiers L.-H."/>
            <person name="Turgeon B."/>
            <person name="Goodwin S."/>
            <person name="Spatafora J."/>
            <person name="Crous P."/>
            <person name="Grigoriev I."/>
        </authorList>
    </citation>
    <scope>NUCLEOTIDE SEQUENCE</scope>
    <source>
        <strain evidence="2">CBS 113818</strain>
    </source>
</reference>
<evidence type="ECO:0000313" key="3">
    <source>
        <dbReference type="Proteomes" id="UP000799424"/>
    </source>
</evidence>
<organism evidence="2 3">
    <name type="scientific">Ophiobolus disseminans</name>
    <dbReference type="NCBI Taxonomy" id="1469910"/>
    <lineage>
        <taxon>Eukaryota</taxon>
        <taxon>Fungi</taxon>
        <taxon>Dikarya</taxon>
        <taxon>Ascomycota</taxon>
        <taxon>Pezizomycotina</taxon>
        <taxon>Dothideomycetes</taxon>
        <taxon>Pleosporomycetidae</taxon>
        <taxon>Pleosporales</taxon>
        <taxon>Pleosporineae</taxon>
        <taxon>Phaeosphaeriaceae</taxon>
        <taxon>Ophiobolus</taxon>
    </lineage>
</organism>
<dbReference type="EMBL" id="MU006220">
    <property type="protein sequence ID" value="KAF2829989.1"/>
    <property type="molecule type" value="Genomic_DNA"/>
</dbReference>
<dbReference type="Proteomes" id="UP000799424">
    <property type="component" value="Unassembled WGS sequence"/>
</dbReference>
<feature type="coiled-coil region" evidence="1">
    <location>
        <begin position="22"/>
        <end position="56"/>
    </location>
</feature>